<keyword evidence="3" id="KW-1185">Reference proteome</keyword>
<name>A0A919MB52_9ACTN</name>
<feature type="signal peptide" evidence="1">
    <location>
        <begin position="1"/>
        <end position="29"/>
    </location>
</feature>
<accession>A0A919MB52</accession>
<dbReference type="AlphaFoldDB" id="A0A919MB52"/>
<proteinExistence type="predicted"/>
<dbReference type="EMBL" id="BOMH01000106">
    <property type="protein sequence ID" value="GID71213.1"/>
    <property type="molecule type" value="Genomic_DNA"/>
</dbReference>
<dbReference type="RefSeq" id="WP_203756129.1">
    <property type="nucleotide sequence ID" value="NZ_BAAAUC010000081.1"/>
</dbReference>
<feature type="chain" id="PRO_5037885019" evidence="1">
    <location>
        <begin position="30"/>
        <end position="50"/>
    </location>
</feature>
<sequence length="50" mass="5091">MRIARLPTAIATVALSLLTLLVAPAAAQAAGPIYISVLKPTSISRPGFST</sequence>
<protein>
    <submittedName>
        <fullName evidence="2">Uncharacterized protein</fullName>
    </submittedName>
</protein>
<reference evidence="2" key="1">
    <citation type="submission" date="2021-01" db="EMBL/GenBank/DDBJ databases">
        <title>Whole genome shotgun sequence of Actinoplanes cyaneus NBRC 14990.</title>
        <authorList>
            <person name="Komaki H."/>
            <person name="Tamura T."/>
        </authorList>
    </citation>
    <scope>NUCLEOTIDE SEQUENCE</scope>
    <source>
        <strain evidence="2">NBRC 14990</strain>
    </source>
</reference>
<keyword evidence="1" id="KW-0732">Signal</keyword>
<comment type="caution">
    <text evidence="2">The sequence shown here is derived from an EMBL/GenBank/DDBJ whole genome shotgun (WGS) entry which is preliminary data.</text>
</comment>
<dbReference type="Proteomes" id="UP000619479">
    <property type="component" value="Unassembled WGS sequence"/>
</dbReference>
<evidence type="ECO:0000256" key="1">
    <source>
        <dbReference type="SAM" id="SignalP"/>
    </source>
</evidence>
<evidence type="ECO:0000313" key="2">
    <source>
        <dbReference type="EMBL" id="GID71213.1"/>
    </source>
</evidence>
<organism evidence="2 3">
    <name type="scientific">Actinoplanes cyaneus</name>
    <dbReference type="NCBI Taxonomy" id="52696"/>
    <lineage>
        <taxon>Bacteria</taxon>
        <taxon>Bacillati</taxon>
        <taxon>Actinomycetota</taxon>
        <taxon>Actinomycetes</taxon>
        <taxon>Micromonosporales</taxon>
        <taxon>Micromonosporaceae</taxon>
        <taxon>Actinoplanes</taxon>
    </lineage>
</organism>
<gene>
    <name evidence="2" type="ORF">Acy02nite_90940</name>
</gene>
<evidence type="ECO:0000313" key="3">
    <source>
        <dbReference type="Proteomes" id="UP000619479"/>
    </source>
</evidence>